<evidence type="ECO:0000256" key="4">
    <source>
        <dbReference type="ARBA" id="ARBA00022989"/>
    </source>
</evidence>
<name>A0A2R6B098_9ARCH</name>
<keyword evidence="3 6" id="KW-0812">Transmembrane</keyword>
<evidence type="ECO:0000256" key="3">
    <source>
        <dbReference type="ARBA" id="ARBA00022692"/>
    </source>
</evidence>
<feature type="transmembrane region" description="Helical" evidence="6">
    <location>
        <begin position="133"/>
        <end position="157"/>
    </location>
</feature>
<feature type="transmembrane region" description="Helical" evidence="6">
    <location>
        <begin position="201"/>
        <end position="227"/>
    </location>
</feature>
<dbReference type="GO" id="GO:0016020">
    <property type="term" value="C:membrane"/>
    <property type="evidence" value="ECO:0007669"/>
    <property type="project" value="UniProtKB-SubCell"/>
</dbReference>
<accession>A0A2R6B098</accession>
<dbReference type="CDD" id="cd17330">
    <property type="entry name" value="MFS_SLC46_TetA_like"/>
    <property type="match status" value="1"/>
</dbReference>
<evidence type="ECO:0000313" key="8">
    <source>
        <dbReference type="EMBL" id="PSN92072.1"/>
    </source>
</evidence>
<sequence>MSVRAFYSNLFPAAIAAFIDFVGIGIVIPISPFYAQKFGATPLEIALLFTAYSAPQVVLSPLWGRLSDRFGRKPFLLIGLGGEFVSYILLAFAPSLVYLYISRVISGGLSANFAVIQSYVADVTTEERRVRGLGFIGASVGLGFIVGPAIGGTLSVYGYRTPLLLTAFLALANLGLVWFILKEPAVRRTSVRRPLREVFGYAKPIYVSGGLVNLAFVGLQVTLALYVQALYGWGAFNVGVILAAVGVIEAAIQGGVVHKLAAKLGEWVTASVGIGLLGACFFALSIPLTVYVTILALVLLGVGLSLAQPSANSIITKLTPPDEYGSALSLVQSITSLTNIVGQVIGGGLFQYVSVEAPYIFGLVAIVSGLLVFTTAQSRYKPPLKP</sequence>
<feature type="transmembrane region" description="Helical" evidence="6">
    <location>
        <begin position="12"/>
        <end position="33"/>
    </location>
</feature>
<feature type="transmembrane region" description="Helical" evidence="6">
    <location>
        <begin position="163"/>
        <end position="181"/>
    </location>
</feature>
<dbReference type="AlphaFoldDB" id="A0A2R6B098"/>
<feature type="transmembrane region" description="Helical" evidence="6">
    <location>
        <begin position="290"/>
        <end position="307"/>
    </location>
</feature>
<dbReference type="PANTHER" id="PTHR23506:SF23">
    <property type="entry name" value="GH10249P"/>
    <property type="match status" value="1"/>
</dbReference>
<evidence type="ECO:0000256" key="1">
    <source>
        <dbReference type="ARBA" id="ARBA00004141"/>
    </source>
</evidence>
<dbReference type="PROSITE" id="PS50850">
    <property type="entry name" value="MFS"/>
    <property type="match status" value="1"/>
</dbReference>
<proteinExistence type="predicted"/>
<keyword evidence="5 6" id="KW-0472">Membrane</keyword>
<dbReference type="SUPFAM" id="SSF103473">
    <property type="entry name" value="MFS general substrate transporter"/>
    <property type="match status" value="1"/>
</dbReference>
<dbReference type="InterPro" id="IPR001958">
    <property type="entry name" value="Tet-R_TetA/multi-R_MdtG-like"/>
</dbReference>
<evidence type="ECO:0000256" key="5">
    <source>
        <dbReference type="ARBA" id="ARBA00023136"/>
    </source>
</evidence>
<feature type="transmembrane region" description="Helical" evidence="6">
    <location>
        <begin position="100"/>
        <end position="121"/>
    </location>
</feature>
<feature type="transmembrane region" description="Helical" evidence="6">
    <location>
        <begin position="233"/>
        <end position="252"/>
    </location>
</feature>
<feature type="domain" description="Major facilitator superfamily (MFS) profile" evidence="7">
    <location>
        <begin position="9"/>
        <end position="380"/>
    </location>
</feature>
<keyword evidence="4 6" id="KW-1133">Transmembrane helix</keyword>
<dbReference type="PANTHER" id="PTHR23506">
    <property type="entry name" value="GH10249P"/>
    <property type="match status" value="1"/>
</dbReference>
<dbReference type="Gene3D" id="1.20.1250.20">
    <property type="entry name" value="MFS general substrate transporter like domains"/>
    <property type="match status" value="1"/>
</dbReference>
<reference evidence="8 9" key="1">
    <citation type="submission" date="2017-04" db="EMBL/GenBank/DDBJ databases">
        <title>Novel microbial lineages endemic to geothermal iron-oxide mats fill important gaps in the evolutionary history of Archaea.</title>
        <authorList>
            <person name="Jay Z.J."/>
            <person name="Beam J.P."/>
            <person name="Dlakic M."/>
            <person name="Rusch D.B."/>
            <person name="Kozubal M.A."/>
            <person name="Inskeep W.P."/>
        </authorList>
    </citation>
    <scope>NUCLEOTIDE SEQUENCE [LARGE SCALE GENOMIC DNA]</scope>
    <source>
        <strain evidence="8">OSP_D</strain>
    </source>
</reference>
<dbReference type="InterPro" id="IPR020846">
    <property type="entry name" value="MFS_dom"/>
</dbReference>
<feature type="transmembrane region" description="Helical" evidence="6">
    <location>
        <begin position="359"/>
        <end position="376"/>
    </location>
</feature>
<evidence type="ECO:0000256" key="2">
    <source>
        <dbReference type="ARBA" id="ARBA00022448"/>
    </source>
</evidence>
<comment type="subcellular location">
    <subcellularLocation>
        <location evidence="1">Membrane</location>
        <topology evidence="1">Multi-pass membrane protein</topology>
    </subcellularLocation>
</comment>
<dbReference type="PRINTS" id="PR01035">
    <property type="entry name" value="TCRTETA"/>
</dbReference>
<dbReference type="Proteomes" id="UP000240322">
    <property type="component" value="Unassembled WGS sequence"/>
</dbReference>
<dbReference type="InterPro" id="IPR036259">
    <property type="entry name" value="MFS_trans_sf"/>
</dbReference>
<feature type="transmembrane region" description="Helical" evidence="6">
    <location>
        <begin position="264"/>
        <end position="284"/>
    </location>
</feature>
<evidence type="ECO:0000259" key="7">
    <source>
        <dbReference type="PROSITE" id="PS50850"/>
    </source>
</evidence>
<evidence type="ECO:0000313" key="9">
    <source>
        <dbReference type="Proteomes" id="UP000240322"/>
    </source>
</evidence>
<dbReference type="InterPro" id="IPR050930">
    <property type="entry name" value="MFS_Vesicular_Transporter"/>
</dbReference>
<evidence type="ECO:0000256" key="6">
    <source>
        <dbReference type="SAM" id="Phobius"/>
    </source>
</evidence>
<protein>
    <recommendedName>
        <fullName evidence="7">Major facilitator superfamily (MFS) profile domain-containing protein</fullName>
    </recommendedName>
</protein>
<feature type="transmembrane region" description="Helical" evidence="6">
    <location>
        <begin position="45"/>
        <end position="63"/>
    </location>
</feature>
<dbReference type="EMBL" id="NEXE01000011">
    <property type="protein sequence ID" value="PSN92072.1"/>
    <property type="molecule type" value="Genomic_DNA"/>
</dbReference>
<dbReference type="InterPro" id="IPR011701">
    <property type="entry name" value="MFS"/>
</dbReference>
<feature type="transmembrane region" description="Helical" evidence="6">
    <location>
        <begin position="75"/>
        <end position="94"/>
    </location>
</feature>
<dbReference type="GO" id="GO:0022857">
    <property type="term" value="F:transmembrane transporter activity"/>
    <property type="evidence" value="ECO:0007669"/>
    <property type="project" value="InterPro"/>
</dbReference>
<keyword evidence="2" id="KW-0813">Transport</keyword>
<dbReference type="Pfam" id="PF07690">
    <property type="entry name" value="MFS_1"/>
    <property type="match status" value="1"/>
</dbReference>
<organism evidence="8 9">
    <name type="scientific">Candidatus Marsarchaeota G2 archaeon OSP_D</name>
    <dbReference type="NCBI Taxonomy" id="1978157"/>
    <lineage>
        <taxon>Archaea</taxon>
        <taxon>Candidatus Marsarchaeota</taxon>
        <taxon>Candidatus Marsarchaeota group 2</taxon>
    </lineage>
</organism>
<gene>
    <name evidence="8" type="ORF">B9Q03_02385</name>
</gene>
<comment type="caution">
    <text evidence="8">The sequence shown here is derived from an EMBL/GenBank/DDBJ whole genome shotgun (WGS) entry which is preliminary data.</text>
</comment>